<feature type="domain" description="Endonuclease/exonuclease/phosphatase" evidence="1">
    <location>
        <begin position="6"/>
        <end position="149"/>
    </location>
</feature>
<dbReference type="EMBL" id="JAZGQO010000015">
    <property type="protein sequence ID" value="KAK6168746.1"/>
    <property type="molecule type" value="Genomic_DNA"/>
</dbReference>
<dbReference type="Gene3D" id="3.60.10.10">
    <property type="entry name" value="Endonuclease/exonuclease/phosphatase"/>
    <property type="match status" value="1"/>
</dbReference>
<comment type="caution">
    <text evidence="2">The sequence shown here is derived from an EMBL/GenBank/DDBJ whole genome shotgun (WGS) entry which is preliminary data.</text>
</comment>
<dbReference type="InterPro" id="IPR036691">
    <property type="entry name" value="Endo/exonu/phosph_ase_sf"/>
</dbReference>
<protein>
    <recommendedName>
        <fullName evidence="1">Endonuclease/exonuclease/phosphatase domain-containing protein</fullName>
    </recommendedName>
</protein>
<gene>
    <name evidence="2" type="ORF">SNE40_019930</name>
</gene>
<accession>A0AAN8GDM3</accession>
<evidence type="ECO:0000259" key="1">
    <source>
        <dbReference type="Pfam" id="PF03372"/>
    </source>
</evidence>
<evidence type="ECO:0000313" key="3">
    <source>
        <dbReference type="Proteomes" id="UP001347796"/>
    </source>
</evidence>
<reference evidence="2 3" key="1">
    <citation type="submission" date="2024-01" db="EMBL/GenBank/DDBJ databases">
        <title>The genome of the rayed Mediterranean limpet Patella caerulea (Linnaeus, 1758).</title>
        <authorList>
            <person name="Anh-Thu Weber A."/>
            <person name="Halstead-Nussloch G."/>
        </authorList>
    </citation>
    <scope>NUCLEOTIDE SEQUENCE [LARGE SCALE GENOMIC DNA]</scope>
    <source>
        <strain evidence="2">AATW-2023a</strain>
        <tissue evidence="2">Whole specimen</tissue>
    </source>
</reference>
<name>A0AAN8GDM3_PATCE</name>
<dbReference type="InterPro" id="IPR005135">
    <property type="entry name" value="Endo/exonuclease/phosphatase"/>
</dbReference>
<proteinExistence type="predicted"/>
<dbReference type="AlphaFoldDB" id="A0AAN8GDM3"/>
<evidence type="ECO:0000313" key="2">
    <source>
        <dbReference type="EMBL" id="KAK6168746.1"/>
    </source>
</evidence>
<sequence length="390" mass="45261">MDLKVLSWNVGKGVISKLQNIDFQLFLSEYDIICLSECWLQEESKVDRPGYCVKCFPRTGDIKGGGILIGIKLEFIANCTIIEQFQDCFVCLKIGQTVRNYILIICYFPPISSIYYNKYNIDIFYSFEQLVCKYQNPDNIVIATGDFNSRTSTLNDFIKHDKLCKKSQEIIQNLIEYVPDIGDILEIRRNLDNTVNQFGRNLISCCKTTGLRIINGRVESDREGQFTFNSSKGCIYVLIEHCYFDSICNFQTGIFNEFSDHAPLSFDLQYKPHLRSEQVEENSPVVKSFKSIKWDEAKSDQIRLELSKVNTCMLGVCESHIRDQESIDQCVERFSEIVTNITSPFCVKNIKSVKARHRKHGNQPDKPWFDDLCKQKYRNYKKAMHDFKPK</sequence>
<dbReference type="Proteomes" id="UP001347796">
    <property type="component" value="Unassembled WGS sequence"/>
</dbReference>
<keyword evidence="3" id="KW-1185">Reference proteome</keyword>
<organism evidence="2 3">
    <name type="scientific">Patella caerulea</name>
    <name type="common">Rayed Mediterranean limpet</name>
    <dbReference type="NCBI Taxonomy" id="87958"/>
    <lineage>
        <taxon>Eukaryota</taxon>
        <taxon>Metazoa</taxon>
        <taxon>Spiralia</taxon>
        <taxon>Lophotrochozoa</taxon>
        <taxon>Mollusca</taxon>
        <taxon>Gastropoda</taxon>
        <taxon>Patellogastropoda</taxon>
        <taxon>Patelloidea</taxon>
        <taxon>Patellidae</taxon>
        <taxon>Patella</taxon>
    </lineage>
</organism>
<dbReference type="SUPFAM" id="SSF56219">
    <property type="entry name" value="DNase I-like"/>
    <property type="match status" value="1"/>
</dbReference>
<dbReference type="Pfam" id="PF03372">
    <property type="entry name" value="Exo_endo_phos"/>
    <property type="match status" value="1"/>
</dbReference>
<dbReference type="GO" id="GO:0003824">
    <property type="term" value="F:catalytic activity"/>
    <property type="evidence" value="ECO:0007669"/>
    <property type="project" value="InterPro"/>
</dbReference>